<dbReference type="EMBL" id="CVRI01000055">
    <property type="protein sequence ID" value="CRL01117.1"/>
    <property type="molecule type" value="Genomic_DNA"/>
</dbReference>
<keyword evidence="2" id="KW-1185">Reference proteome</keyword>
<sequence>MFKTAMKFLFELLLKTFVILFIVFGLFISCVNGESISRANNCIQCDSANENERNCGNIKDSYEVSVQLCDPILGCFTEIYQ</sequence>
<reference evidence="1 2" key="1">
    <citation type="submission" date="2015-04" db="EMBL/GenBank/DDBJ databases">
        <authorList>
            <person name="Syromyatnikov M.Y."/>
            <person name="Popov V.N."/>
        </authorList>
    </citation>
    <scope>NUCLEOTIDE SEQUENCE [LARGE SCALE GENOMIC DNA]</scope>
</reference>
<gene>
    <name evidence="1" type="ORF">CLUMA_CG014271</name>
</gene>
<evidence type="ECO:0000313" key="1">
    <source>
        <dbReference type="EMBL" id="CRL01117.1"/>
    </source>
</evidence>
<organism evidence="1 2">
    <name type="scientific">Clunio marinus</name>
    <dbReference type="NCBI Taxonomy" id="568069"/>
    <lineage>
        <taxon>Eukaryota</taxon>
        <taxon>Metazoa</taxon>
        <taxon>Ecdysozoa</taxon>
        <taxon>Arthropoda</taxon>
        <taxon>Hexapoda</taxon>
        <taxon>Insecta</taxon>
        <taxon>Pterygota</taxon>
        <taxon>Neoptera</taxon>
        <taxon>Endopterygota</taxon>
        <taxon>Diptera</taxon>
        <taxon>Nematocera</taxon>
        <taxon>Chironomoidea</taxon>
        <taxon>Chironomidae</taxon>
        <taxon>Clunio</taxon>
    </lineage>
</organism>
<protein>
    <submittedName>
        <fullName evidence="1">CLUMA_CG014271, isoform A</fullName>
    </submittedName>
</protein>
<dbReference type="PROSITE" id="PS51257">
    <property type="entry name" value="PROKAR_LIPOPROTEIN"/>
    <property type="match status" value="1"/>
</dbReference>
<evidence type="ECO:0000313" key="2">
    <source>
        <dbReference type="Proteomes" id="UP000183832"/>
    </source>
</evidence>
<feature type="non-terminal residue" evidence="1">
    <location>
        <position position="81"/>
    </location>
</feature>
<proteinExistence type="predicted"/>
<accession>A0A1J1ILJ7</accession>
<name>A0A1J1ILJ7_9DIPT</name>
<dbReference type="AlphaFoldDB" id="A0A1J1ILJ7"/>
<dbReference type="Proteomes" id="UP000183832">
    <property type="component" value="Unassembled WGS sequence"/>
</dbReference>